<feature type="transmembrane region" description="Helical" evidence="6">
    <location>
        <begin position="341"/>
        <end position="357"/>
    </location>
</feature>
<proteinExistence type="predicted"/>
<evidence type="ECO:0000256" key="6">
    <source>
        <dbReference type="SAM" id="Phobius"/>
    </source>
</evidence>
<dbReference type="Proteomes" id="UP000007490">
    <property type="component" value="Chromosome"/>
</dbReference>
<organism evidence="8 9">
    <name type="scientific">Methanobacterium lacus (strain AL-21)</name>
    <dbReference type="NCBI Taxonomy" id="877455"/>
    <lineage>
        <taxon>Archaea</taxon>
        <taxon>Methanobacteriati</taxon>
        <taxon>Methanobacteriota</taxon>
        <taxon>Methanomada group</taxon>
        <taxon>Methanobacteria</taxon>
        <taxon>Methanobacteriales</taxon>
        <taxon>Methanobacteriaceae</taxon>
        <taxon>Methanobacterium</taxon>
    </lineage>
</organism>
<keyword evidence="5 6" id="KW-0472">Membrane</keyword>
<keyword evidence="9" id="KW-1185">Reference proteome</keyword>
<feature type="transmembrane region" description="Helical" evidence="6">
    <location>
        <begin position="147"/>
        <end position="167"/>
    </location>
</feature>
<gene>
    <name evidence="8" type="ordered locus">Metbo_1981</name>
</gene>
<dbReference type="KEGG" id="mel:Metbo_1981"/>
<keyword evidence="4 6" id="KW-1133">Transmembrane helix</keyword>
<feature type="transmembrane region" description="Helical" evidence="6">
    <location>
        <begin position="363"/>
        <end position="386"/>
    </location>
</feature>
<accession>F0TB55</accession>
<keyword evidence="2" id="KW-1003">Cell membrane</keyword>
<evidence type="ECO:0000256" key="4">
    <source>
        <dbReference type="ARBA" id="ARBA00022989"/>
    </source>
</evidence>
<evidence type="ECO:0000259" key="7">
    <source>
        <dbReference type="Pfam" id="PF13515"/>
    </source>
</evidence>
<evidence type="ECO:0000256" key="1">
    <source>
        <dbReference type="ARBA" id="ARBA00004651"/>
    </source>
</evidence>
<dbReference type="PANTHER" id="PTHR30509">
    <property type="entry name" value="P-HYDROXYBENZOIC ACID EFFLUX PUMP SUBUNIT-RELATED"/>
    <property type="match status" value="1"/>
</dbReference>
<feature type="transmembrane region" description="Helical" evidence="6">
    <location>
        <begin position="71"/>
        <end position="92"/>
    </location>
</feature>
<feature type="transmembrane region" description="Helical" evidence="6">
    <location>
        <begin position="123"/>
        <end position="141"/>
    </location>
</feature>
<feature type="transmembrane region" description="Helical" evidence="6">
    <location>
        <begin position="47"/>
        <end position="64"/>
    </location>
</feature>
<dbReference type="OrthoDB" id="70468at2157"/>
<reference evidence="9" key="1">
    <citation type="submission" date="2011-02" db="EMBL/GenBank/DDBJ databases">
        <title>Complete sequence of Methanobacterium sp. AL-21.</title>
        <authorList>
            <consortium name="US DOE Joint Genome Institute"/>
            <person name="Lucas S."/>
            <person name="Copeland A."/>
            <person name="Lapidus A."/>
            <person name="Cheng J.-F."/>
            <person name="Goodwin L."/>
            <person name="Pitluck S."/>
            <person name="Chertkov O."/>
            <person name="Detter J.C."/>
            <person name="Han C."/>
            <person name="Tapia R."/>
            <person name="Land M."/>
            <person name="Hauser L."/>
            <person name="Kyrpides N."/>
            <person name="Ivanova N."/>
            <person name="Mikhailova N."/>
            <person name="Pagani I."/>
            <person name="Cadillo-Quiroz H."/>
            <person name="Imachi H."/>
            <person name="Zinder S."/>
            <person name="Liu W."/>
            <person name="Woyke T."/>
        </authorList>
    </citation>
    <scope>NUCLEOTIDE SEQUENCE [LARGE SCALE GENOMIC DNA]</scope>
    <source>
        <strain evidence="9">AL-21</strain>
    </source>
</reference>
<evidence type="ECO:0000313" key="9">
    <source>
        <dbReference type="Proteomes" id="UP000007490"/>
    </source>
</evidence>
<feature type="transmembrane region" description="Helical" evidence="6">
    <location>
        <begin position="428"/>
        <end position="446"/>
    </location>
</feature>
<feature type="transmembrane region" description="Helical" evidence="6">
    <location>
        <begin position="98"/>
        <end position="116"/>
    </location>
</feature>
<name>F0TB55_METLA</name>
<evidence type="ECO:0000256" key="3">
    <source>
        <dbReference type="ARBA" id="ARBA00022692"/>
    </source>
</evidence>
<dbReference type="Pfam" id="PF13515">
    <property type="entry name" value="FUSC_2"/>
    <property type="match status" value="1"/>
</dbReference>
<dbReference type="InterPro" id="IPR049453">
    <property type="entry name" value="Memb_transporter_dom"/>
</dbReference>
<dbReference type="RefSeq" id="WP_013645552.1">
    <property type="nucleotide sequence ID" value="NC_015216.1"/>
</dbReference>
<protein>
    <recommendedName>
        <fullName evidence="7">Integral membrane bound transporter domain-containing protein</fullName>
    </recommendedName>
</protein>
<reference evidence="8 9" key="2">
    <citation type="journal article" date="2014" name="Int. J. Syst. Evol. Microbiol.">
        <title>Methanobacterium paludis sp. nov. and a novel strain of Methanobacterium lacus isolated from northern peatlands.</title>
        <authorList>
            <person name="Cadillo-Quiroz H."/>
            <person name="Brauer S.L."/>
            <person name="Goodson N."/>
            <person name="Yavitt J.B."/>
            <person name="Zinder S.H."/>
        </authorList>
    </citation>
    <scope>NUCLEOTIDE SEQUENCE [LARGE SCALE GENOMIC DNA]</scope>
    <source>
        <strain evidence="8 9">AL-21</strain>
    </source>
</reference>
<dbReference type="GeneID" id="10278441"/>
<keyword evidence="3 6" id="KW-0812">Transmembrane</keyword>
<dbReference type="AlphaFoldDB" id="F0TB55"/>
<feature type="transmembrane region" description="Helical" evidence="6">
    <location>
        <begin position="20"/>
        <end position="41"/>
    </location>
</feature>
<comment type="subcellular location">
    <subcellularLocation>
        <location evidence="1">Cell membrane</location>
        <topology evidence="1">Multi-pass membrane protein</topology>
    </subcellularLocation>
</comment>
<dbReference type="EMBL" id="CP002551">
    <property type="protein sequence ID" value="ADZ10201.1"/>
    <property type="molecule type" value="Genomic_DNA"/>
</dbReference>
<feature type="domain" description="Integral membrane bound transporter" evidence="7">
    <location>
        <begin position="353"/>
        <end position="471"/>
    </location>
</feature>
<evidence type="ECO:0000313" key="8">
    <source>
        <dbReference type="EMBL" id="ADZ10201.1"/>
    </source>
</evidence>
<dbReference type="eggNOG" id="arCOG14005">
    <property type="taxonomic scope" value="Archaea"/>
</dbReference>
<evidence type="ECO:0000256" key="2">
    <source>
        <dbReference type="ARBA" id="ARBA00022475"/>
    </source>
</evidence>
<dbReference type="PANTHER" id="PTHR30509:SF9">
    <property type="entry name" value="MULTIDRUG RESISTANCE PROTEIN MDTO"/>
    <property type="match status" value="1"/>
</dbReference>
<evidence type="ECO:0000256" key="5">
    <source>
        <dbReference type="ARBA" id="ARBA00023136"/>
    </source>
</evidence>
<dbReference type="HOGENOM" id="CLU_413691_0_0_2"/>
<feature type="transmembrane region" description="Helical" evidence="6">
    <location>
        <begin position="393"/>
        <end position="422"/>
    </location>
</feature>
<sequence length="656" mass="74146">MEKKGLFGRFKTLSKPTGTVNWSQGLKAFILIVVAALLATLLKFNNGIEAIIMVTLLATIILDISMPIKKVAILGLLGFIMTTLAFLCVSLSVHNLAAFIIFSVLWAFFSISMYIFGNMEGAIGFSFFLTYFVAVLIVNPESTPIEWISYTTLAYLVASTLLIPKLWMEKRKIRQLVSVGFNPESTIQSVVANMHILSGISLNSVYYEFFKFGGYYKILRSYSELIIARLNPHDQKYFTKYLELTDDVSKRIGQNFQSMNGSVDEKIMNSYELKVDTGAKEVANEQIIQVSRNIQKILTYCNSLLNQNPENGHKTIRTKEKSFKEVISANFNLKNMYMRHAVRFTLAMTIGLIFIYLTRERSAIWITMGILIIIKPDITSTVDNLIQRIGFNFIAIVVAIILGFLFPHYILVWFAVLMLFLFRAFYPTYMGLSVMAITVFIVLVWPTGTVYDNAISRIVDISIGGIIAFICAYVILPSRISINLPEQLTKTMTANLDYGLEMVKTTQNNFDKTQATAKLQNYMLQENNLEAGIKKLEDTFNDVNSDLSLYQNILSMNIKLTADLTALAAVVSDNSKTISNKEVQGTLIQDSLMELRELNLNWDPDKVLNINLTSINENSDDLAQLINWISSDIQLIFNGLEVAHKTDLFKRYTNLS</sequence>
<dbReference type="GO" id="GO:0005886">
    <property type="term" value="C:plasma membrane"/>
    <property type="evidence" value="ECO:0007669"/>
    <property type="project" value="UniProtKB-SubCell"/>
</dbReference>
<feature type="transmembrane region" description="Helical" evidence="6">
    <location>
        <begin position="458"/>
        <end position="476"/>
    </location>
</feature>